<gene>
    <name evidence="1" type="ORF">THF1A12_320023</name>
</gene>
<name>A0AAU9QRC9_9VIBR</name>
<evidence type="ECO:0000313" key="2">
    <source>
        <dbReference type="Proteomes" id="UP001295462"/>
    </source>
</evidence>
<comment type="caution">
    <text evidence="1">The sequence shown here is derived from an EMBL/GenBank/DDBJ whole genome shotgun (WGS) entry which is preliminary data.</text>
</comment>
<dbReference type="Proteomes" id="UP001295462">
    <property type="component" value="Unassembled WGS sequence"/>
</dbReference>
<accession>A0AAU9QRC9</accession>
<sequence>MYDFYNGDDDPKLYESDCVTAEDIENFGAVQCSSCCEYWRGGQLYNDQCPECGDNCYPCEPD</sequence>
<proteinExistence type="predicted"/>
<protein>
    <recommendedName>
        <fullName evidence="3">Phage protein</fullName>
    </recommendedName>
</protein>
<evidence type="ECO:0000313" key="1">
    <source>
        <dbReference type="EMBL" id="CAH1597352.1"/>
    </source>
</evidence>
<reference evidence="1" key="1">
    <citation type="submission" date="2022-01" db="EMBL/GenBank/DDBJ databases">
        <authorList>
            <person name="Lagorce A."/>
        </authorList>
    </citation>
    <scope>NUCLEOTIDE SEQUENCE</scope>
    <source>
        <strain evidence="1">Th15_F1_A12</strain>
    </source>
</reference>
<dbReference type="EMBL" id="CAKMUD010000086">
    <property type="protein sequence ID" value="CAH1597352.1"/>
    <property type="molecule type" value="Genomic_DNA"/>
</dbReference>
<organism evidence="1 2">
    <name type="scientific">Vibrio jasicida</name>
    <dbReference type="NCBI Taxonomy" id="766224"/>
    <lineage>
        <taxon>Bacteria</taxon>
        <taxon>Pseudomonadati</taxon>
        <taxon>Pseudomonadota</taxon>
        <taxon>Gammaproteobacteria</taxon>
        <taxon>Vibrionales</taxon>
        <taxon>Vibrionaceae</taxon>
        <taxon>Vibrio</taxon>
    </lineage>
</organism>
<dbReference type="AlphaFoldDB" id="A0AAU9QRC9"/>
<evidence type="ECO:0008006" key="3">
    <source>
        <dbReference type="Google" id="ProtNLM"/>
    </source>
</evidence>